<evidence type="ECO:0000256" key="16">
    <source>
        <dbReference type="HAMAP-Rule" id="MF_00404"/>
    </source>
</evidence>
<evidence type="ECO:0000256" key="10">
    <source>
        <dbReference type="ARBA" id="ARBA00022989"/>
    </source>
</evidence>
<evidence type="ECO:0000256" key="14">
    <source>
        <dbReference type="ARBA" id="ARBA00023201"/>
    </source>
</evidence>
<keyword evidence="9 16" id="KW-1278">Translocase</keyword>
<keyword evidence="14 16" id="KW-0739">Sodium transport</keyword>
<keyword evidence="7 16" id="KW-1003">Cell membrane</keyword>
<dbReference type="InterPro" id="IPR023424">
    <property type="entry name" value="OadG"/>
</dbReference>
<dbReference type="NCBIfam" id="TIGR01195">
    <property type="entry name" value="oadG_fam"/>
    <property type="match status" value="1"/>
</dbReference>
<dbReference type="GO" id="GO:0015451">
    <property type="term" value="F:decarboxylation-driven active transmembrane transporter activity"/>
    <property type="evidence" value="ECO:0007669"/>
    <property type="project" value="UniProtKB-EC"/>
</dbReference>
<comment type="caution">
    <text evidence="18">The sequence shown here is derived from an EMBL/GenBank/DDBJ whole genome shotgun (WGS) entry which is preliminary data.</text>
</comment>
<evidence type="ECO:0000256" key="4">
    <source>
        <dbReference type="ARBA" id="ARBA00005844"/>
    </source>
</evidence>
<evidence type="ECO:0000256" key="17">
    <source>
        <dbReference type="RuleBase" id="RU004278"/>
    </source>
</evidence>
<dbReference type="EMBL" id="JAPNOA010000058">
    <property type="protein sequence ID" value="MCY0966904.1"/>
    <property type="molecule type" value="Genomic_DNA"/>
</dbReference>
<evidence type="ECO:0000256" key="5">
    <source>
        <dbReference type="ARBA" id="ARBA00011869"/>
    </source>
</evidence>
<evidence type="ECO:0000256" key="3">
    <source>
        <dbReference type="ARBA" id="ARBA00004162"/>
    </source>
</evidence>
<dbReference type="AlphaFoldDB" id="A0A9X3EHM6"/>
<reference evidence="18" key="1">
    <citation type="submission" date="2022-11" db="EMBL/GenBank/DDBJ databases">
        <title>Parathalassolutuus dongxingensis gen. nov., sp. nov., a novel member of family Oceanospirillaceae isolated from a coastal shrimp pond in Guangxi, China.</title>
        <authorList>
            <person name="Chen H."/>
        </authorList>
    </citation>
    <scope>NUCLEOTIDE SEQUENCE</scope>
    <source>
        <strain evidence="18">G-43</strain>
    </source>
</reference>
<evidence type="ECO:0000256" key="9">
    <source>
        <dbReference type="ARBA" id="ARBA00022967"/>
    </source>
</evidence>
<sequence length="84" mass="8992">MSEPSLISQGLELMIFGMGVVFVFLTMLVYATNIMSSLVNKIAPEVEVAPAPARKPVAPASTGIDPQLVKVLSAAVKEHRARQQ</sequence>
<comment type="subcellular location">
    <subcellularLocation>
        <location evidence="3 16 17">Cell membrane</location>
        <topology evidence="3 16 17">Single-pass membrane protein</topology>
    </subcellularLocation>
</comment>
<dbReference type="GO" id="GO:0036376">
    <property type="term" value="P:sodium ion export across plasma membrane"/>
    <property type="evidence" value="ECO:0007669"/>
    <property type="project" value="InterPro"/>
</dbReference>
<dbReference type="InterPro" id="IPR005899">
    <property type="entry name" value="Na_pump_deCOase"/>
</dbReference>
<dbReference type="Proteomes" id="UP001150830">
    <property type="component" value="Unassembled WGS sequence"/>
</dbReference>
<organism evidence="18 19">
    <name type="scientific">Parathalassolituus penaei</name>
    <dbReference type="NCBI Taxonomy" id="2997323"/>
    <lineage>
        <taxon>Bacteria</taxon>
        <taxon>Pseudomonadati</taxon>
        <taxon>Pseudomonadota</taxon>
        <taxon>Gammaproteobacteria</taxon>
        <taxon>Oceanospirillales</taxon>
        <taxon>Oceanospirillaceae</taxon>
        <taxon>Parathalassolituus</taxon>
    </lineage>
</organism>
<dbReference type="GO" id="GO:0008948">
    <property type="term" value="F:oxaloacetate decarboxylase activity"/>
    <property type="evidence" value="ECO:0007669"/>
    <property type="project" value="UniProtKB-UniRule"/>
</dbReference>
<feature type="transmembrane region" description="Helical" evidence="16 17">
    <location>
        <begin position="13"/>
        <end position="31"/>
    </location>
</feature>
<accession>A0A9X3EHM6</accession>
<gene>
    <name evidence="16" type="primary">oadG</name>
    <name evidence="18" type="ORF">OUO13_17135</name>
</gene>
<dbReference type="GO" id="GO:0015081">
    <property type="term" value="F:sodium ion transmembrane transporter activity"/>
    <property type="evidence" value="ECO:0007669"/>
    <property type="project" value="UniProtKB-UniRule"/>
</dbReference>
<comment type="similarity">
    <text evidence="4 16 17">Belongs to the OadG family.</text>
</comment>
<comment type="catalytic activity">
    <reaction evidence="15 16 17">
        <text>oxaloacetate + 2 Na(+)(in) + H(+) = pyruvate + 2 Na(+)(out) + CO2</text>
        <dbReference type="Rhea" id="RHEA:57724"/>
        <dbReference type="ChEBI" id="CHEBI:15361"/>
        <dbReference type="ChEBI" id="CHEBI:15378"/>
        <dbReference type="ChEBI" id="CHEBI:16452"/>
        <dbReference type="ChEBI" id="CHEBI:16526"/>
        <dbReference type="ChEBI" id="CHEBI:29101"/>
        <dbReference type="EC" id="7.2.4.2"/>
    </reaction>
</comment>
<evidence type="ECO:0000256" key="8">
    <source>
        <dbReference type="ARBA" id="ARBA00022692"/>
    </source>
</evidence>
<dbReference type="RefSeq" id="WP_283175112.1">
    <property type="nucleotide sequence ID" value="NZ_JAPNOA010000058.1"/>
</dbReference>
<comment type="subunit">
    <text evidence="5 16">Heterotrimer of an alpha, a beta and a gamma subunit.</text>
</comment>
<dbReference type="Pfam" id="PF04277">
    <property type="entry name" value="OAD_gamma"/>
    <property type="match status" value="1"/>
</dbReference>
<keyword evidence="12 16" id="KW-0406">Ion transport</keyword>
<evidence type="ECO:0000256" key="2">
    <source>
        <dbReference type="ARBA" id="ARBA00003002"/>
    </source>
</evidence>
<evidence type="ECO:0000256" key="1">
    <source>
        <dbReference type="ARBA" id="ARBA00001959"/>
    </source>
</evidence>
<dbReference type="EC" id="7.2.4.2" evidence="16"/>
<comment type="function">
    <text evidence="2 16 17">Catalyzes the decarboxylation of oxaloacetate coupled to Na(+) translocation.</text>
</comment>
<evidence type="ECO:0000256" key="13">
    <source>
        <dbReference type="ARBA" id="ARBA00023136"/>
    </source>
</evidence>
<evidence type="ECO:0000313" key="18">
    <source>
        <dbReference type="EMBL" id="MCY0966904.1"/>
    </source>
</evidence>
<evidence type="ECO:0000256" key="7">
    <source>
        <dbReference type="ARBA" id="ARBA00022475"/>
    </source>
</evidence>
<dbReference type="HAMAP" id="MF_00404">
    <property type="entry name" value="OadG"/>
    <property type="match status" value="1"/>
</dbReference>
<evidence type="ECO:0000256" key="12">
    <source>
        <dbReference type="ARBA" id="ARBA00023065"/>
    </source>
</evidence>
<keyword evidence="11 16" id="KW-0915">Sodium</keyword>
<name>A0A9X3EHM6_9GAMM</name>
<evidence type="ECO:0000256" key="6">
    <source>
        <dbReference type="ARBA" id="ARBA00022448"/>
    </source>
</evidence>
<proteinExistence type="inferred from homology"/>
<keyword evidence="8 16" id="KW-0812">Transmembrane</keyword>
<evidence type="ECO:0000256" key="15">
    <source>
        <dbReference type="ARBA" id="ARBA00048176"/>
    </source>
</evidence>
<protein>
    <recommendedName>
        <fullName evidence="16">Probable oxaloacetate decarboxylase gamma chain</fullName>
        <ecNumber evidence="16">7.2.4.2</ecNumber>
    </recommendedName>
</protein>
<keyword evidence="19" id="KW-1185">Reference proteome</keyword>
<keyword evidence="13 16" id="KW-0472">Membrane</keyword>
<evidence type="ECO:0000313" key="19">
    <source>
        <dbReference type="Proteomes" id="UP001150830"/>
    </source>
</evidence>
<evidence type="ECO:0000256" key="11">
    <source>
        <dbReference type="ARBA" id="ARBA00023053"/>
    </source>
</evidence>
<keyword evidence="10 16" id="KW-1133">Transmembrane helix</keyword>
<comment type="cofactor">
    <cofactor evidence="1 16 17">
        <name>Na(+)</name>
        <dbReference type="ChEBI" id="CHEBI:29101"/>
    </cofactor>
</comment>
<dbReference type="GO" id="GO:0005886">
    <property type="term" value="C:plasma membrane"/>
    <property type="evidence" value="ECO:0007669"/>
    <property type="project" value="UniProtKB-SubCell"/>
</dbReference>
<keyword evidence="6 16" id="KW-0813">Transport</keyword>